<dbReference type="PANTHER" id="PTHR40084:SF1">
    <property type="entry name" value="PHOSPHOTRANSFERASE"/>
    <property type="match status" value="1"/>
</dbReference>
<reference evidence="1" key="1">
    <citation type="submission" date="2021-12" db="EMBL/GenBank/DDBJ databases">
        <title>Alicyclobacillaceae gen. nov., sp. nov., isolated from chalcocite enrichment system.</title>
        <authorList>
            <person name="Jiang Z."/>
        </authorList>
    </citation>
    <scope>NUCLEOTIDE SEQUENCE</scope>
    <source>
        <strain evidence="1">MYW30-H2</strain>
    </source>
</reference>
<dbReference type="InterPro" id="IPR016195">
    <property type="entry name" value="Pol/histidinol_Pase-like"/>
</dbReference>
<dbReference type="GO" id="GO:0004519">
    <property type="term" value="F:endonuclease activity"/>
    <property type="evidence" value="ECO:0007669"/>
    <property type="project" value="UniProtKB-KW"/>
</dbReference>
<dbReference type="SUPFAM" id="SSF47781">
    <property type="entry name" value="RuvA domain 2-like"/>
    <property type="match status" value="1"/>
</dbReference>
<dbReference type="Gene3D" id="1.10.150.20">
    <property type="entry name" value="5' to 3' exonuclease, C-terminal subdomain"/>
    <property type="match status" value="1"/>
</dbReference>
<keyword evidence="1" id="KW-0540">Nuclease</keyword>
<dbReference type="InterPro" id="IPR010994">
    <property type="entry name" value="RuvA_2-like"/>
</dbReference>
<organism evidence="1 2">
    <name type="scientific">Fodinisporobacter ferrooxydans</name>
    <dbReference type="NCBI Taxonomy" id="2901836"/>
    <lineage>
        <taxon>Bacteria</taxon>
        <taxon>Bacillati</taxon>
        <taxon>Bacillota</taxon>
        <taxon>Bacilli</taxon>
        <taxon>Bacillales</taxon>
        <taxon>Alicyclobacillaceae</taxon>
        <taxon>Fodinisporobacter</taxon>
    </lineage>
</organism>
<keyword evidence="1" id="KW-0378">Hydrolase</keyword>
<protein>
    <submittedName>
        <fullName evidence="1">Endonuclease Q family protein</fullName>
    </submittedName>
</protein>
<dbReference type="SUPFAM" id="SSF89550">
    <property type="entry name" value="PHP domain-like"/>
    <property type="match status" value="1"/>
</dbReference>
<name>A0ABY4CKD7_9BACL</name>
<dbReference type="Proteomes" id="UP000830167">
    <property type="component" value="Chromosome"/>
</dbReference>
<dbReference type="Pfam" id="PF13263">
    <property type="entry name" value="PHP_C"/>
    <property type="match status" value="1"/>
</dbReference>
<dbReference type="Gene3D" id="3.20.20.140">
    <property type="entry name" value="Metal-dependent hydrolases"/>
    <property type="match status" value="1"/>
</dbReference>
<evidence type="ECO:0000313" key="2">
    <source>
        <dbReference type="Proteomes" id="UP000830167"/>
    </source>
</evidence>
<dbReference type="RefSeq" id="WP_347436597.1">
    <property type="nucleotide sequence ID" value="NZ_CP089291.1"/>
</dbReference>
<gene>
    <name evidence="1" type="ORF">LSG31_18825</name>
</gene>
<dbReference type="CDD" id="cd19067">
    <property type="entry name" value="PfuEndoQ-like"/>
    <property type="match status" value="1"/>
</dbReference>
<keyword evidence="1" id="KW-0255">Endonuclease</keyword>
<dbReference type="EMBL" id="CP089291">
    <property type="protein sequence ID" value="UOF89902.1"/>
    <property type="molecule type" value="Genomic_DNA"/>
</dbReference>
<dbReference type="PANTHER" id="PTHR40084">
    <property type="entry name" value="PHOSPHOHYDROLASE, PHP FAMILY"/>
    <property type="match status" value="1"/>
</dbReference>
<proteinExistence type="predicted"/>
<accession>A0ABY4CKD7</accession>
<evidence type="ECO:0000313" key="1">
    <source>
        <dbReference type="EMBL" id="UOF89902.1"/>
    </source>
</evidence>
<sequence length="397" mass="43511">MIENKGSQNRYFCDLHVHVGRAGNNQPVKITASKDLTLQAILEEAAHRKGIDIIGVIDGSSPAVQEDLQVLLQQGDLYELAGGGLRYKDRTTLFLGAEVETAGPAGGAAHFGIWMPSLPVMKEFSRFLKTQVSNVLLSSQRARCQAYELQQMAQELGGWFIVNHAFTPHKGMYGNCVTAMAEMVDPALVTAIELGLSADTQMADRIQELHELPFVSNSDAHSTAKIAREYNVVELQEPTFDDLTKALQNQEGRKIIANYGLHPLLGKYHRTSCYACGFIPSEFRSAAIACDKCGSANMIQGVADRLEMIADLSQSRSPEFRPPYFYQIPLEYIPKVGKKTLEKLLDAFGTEMSVIHQASFEELAAVIGTQVAQRIVDARMGQVDIQTGGAGVYGKVL</sequence>
<keyword evidence="2" id="KW-1185">Reference proteome</keyword>